<dbReference type="InterPro" id="IPR003776">
    <property type="entry name" value="YcaO-like_dom"/>
</dbReference>
<evidence type="ECO:0000313" key="3">
    <source>
        <dbReference type="Proteomes" id="UP001058533"/>
    </source>
</evidence>
<dbReference type="PANTHER" id="PTHR37809:SF1">
    <property type="entry name" value="RIBOSOMAL PROTEIN S12 METHYLTHIOTRANSFERASE ACCESSORY FACTOR YCAO"/>
    <property type="match status" value="1"/>
</dbReference>
<sequence>MLDRVYDVETGLVRFVAEVPMQPEEPALHLAVAEYQNPFLVPPRSFDLDGREAPETTMMGTGAALDRLSALWSTVGEAIERYALHVYDRDEVTMGTPDTLDLPCVAPDRMILFADHQYAAPTFRFVQYDPSAPIGWVRGIDLAAGSPAYLPAALSYLGYRATSRAECLDSGYSTGAAAGPNLAAAYHSGLLETIERDGFACHWYLRRPPPELDVTQYLPELPPRLVDIFRTASLRLRFFDLTTDLGVPTVLAIGLPTGGGAAIGAAARPSFAAALEKAAIEAFHTLNWVTELKRDGHHIEDAADVRQYRDHVIWHLVPERLKSLDFLLHAERPARLPAASWAGESDADRLAALVARLKVRGYESYGLDMTPAELEGLDLNVVRSFVPGLHPLGSGTGIEHADDRRLRQFANAVGWPFPGQINFDPHPFP</sequence>
<gene>
    <name evidence="2" type="ORF">NMP03_15230</name>
</gene>
<name>A0ABY5LCS3_9SPHN</name>
<evidence type="ECO:0000313" key="2">
    <source>
        <dbReference type="EMBL" id="UUL82501.1"/>
    </source>
</evidence>
<evidence type="ECO:0000259" key="1">
    <source>
        <dbReference type="PROSITE" id="PS51664"/>
    </source>
</evidence>
<dbReference type="PROSITE" id="PS51664">
    <property type="entry name" value="YCAO"/>
    <property type="match status" value="1"/>
</dbReference>
<protein>
    <submittedName>
        <fullName evidence="2">YcaO-like family protein</fullName>
    </submittedName>
</protein>
<dbReference type="RefSeq" id="WP_256506334.1">
    <property type="nucleotide sequence ID" value="NZ_CP101740.1"/>
</dbReference>
<keyword evidence="3" id="KW-1185">Reference proteome</keyword>
<organism evidence="2 3">
    <name type="scientific">Sphingomonas qomolangmaensis</name>
    <dbReference type="NCBI Taxonomy" id="2918765"/>
    <lineage>
        <taxon>Bacteria</taxon>
        <taxon>Pseudomonadati</taxon>
        <taxon>Pseudomonadota</taxon>
        <taxon>Alphaproteobacteria</taxon>
        <taxon>Sphingomonadales</taxon>
        <taxon>Sphingomonadaceae</taxon>
        <taxon>Sphingomonas</taxon>
    </lineage>
</organism>
<feature type="domain" description="YcaO" evidence="1">
    <location>
        <begin position="62"/>
        <end position="429"/>
    </location>
</feature>
<dbReference type="Gene3D" id="3.30.1330.230">
    <property type="match status" value="1"/>
</dbReference>
<dbReference type="NCBIfam" id="TIGR03604">
    <property type="entry name" value="TOMM_cyclo_SagD"/>
    <property type="match status" value="1"/>
</dbReference>
<dbReference type="PANTHER" id="PTHR37809">
    <property type="entry name" value="RIBOSOMAL PROTEIN S12 METHYLTHIOTRANSFERASE ACCESSORY FACTOR YCAO"/>
    <property type="match status" value="1"/>
</dbReference>
<dbReference type="Proteomes" id="UP001058533">
    <property type="component" value="Chromosome"/>
</dbReference>
<dbReference type="EMBL" id="CP101740">
    <property type="protein sequence ID" value="UUL82501.1"/>
    <property type="molecule type" value="Genomic_DNA"/>
</dbReference>
<reference evidence="2" key="1">
    <citation type="submission" date="2022-07" db="EMBL/GenBank/DDBJ databases">
        <title>Sphingomonas sp. nov., a novel bacterium isolated from the north slope of the Mount Everest.</title>
        <authorList>
            <person name="Cui X."/>
            <person name="Liu Y."/>
        </authorList>
    </citation>
    <scope>NUCLEOTIDE SEQUENCE</scope>
    <source>
        <strain evidence="2">S5-59</strain>
    </source>
</reference>
<dbReference type="Gene3D" id="3.30.160.660">
    <property type="match status" value="1"/>
</dbReference>
<dbReference type="InterPro" id="IPR027624">
    <property type="entry name" value="TOMM_cyclo_SagD"/>
</dbReference>
<dbReference type="Gene3D" id="3.30.40.250">
    <property type="match status" value="1"/>
</dbReference>
<proteinExistence type="predicted"/>
<dbReference type="Pfam" id="PF02624">
    <property type="entry name" value="YcaO"/>
    <property type="match status" value="1"/>
</dbReference>
<accession>A0ABY5LCS3</accession>